<evidence type="ECO:0000313" key="1">
    <source>
        <dbReference type="EMBL" id="EIE82208.1"/>
    </source>
</evidence>
<dbReference type="VEuPathDB" id="FungiDB:RO3G_06913"/>
<keyword evidence="2" id="KW-1185">Reference proteome</keyword>
<organism evidence="1 2">
    <name type="scientific">Rhizopus delemar (strain RA 99-880 / ATCC MYA-4621 / FGSC 9543 / NRRL 43880)</name>
    <name type="common">Mucormycosis agent</name>
    <name type="synonym">Rhizopus arrhizus var. delemar</name>
    <dbReference type="NCBI Taxonomy" id="246409"/>
    <lineage>
        <taxon>Eukaryota</taxon>
        <taxon>Fungi</taxon>
        <taxon>Fungi incertae sedis</taxon>
        <taxon>Mucoromycota</taxon>
        <taxon>Mucoromycotina</taxon>
        <taxon>Mucoromycetes</taxon>
        <taxon>Mucorales</taxon>
        <taxon>Mucorineae</taxon>
        <taxon>Rhizopodaceae</taxon>
        <taxon>Rhizopus</taxon>
    </lineage>
</organism>
<dbReference type="Proteomes" id="UP000009138">
    <property type="component" value="Unassembled WGS sequence"/>
</dbReference>
<name>I1C178_RHIO9</name>
<evidence type="ECO:0000313" key="2">
    <source>
        <dbReference type="Proteomes" id="UP000009138"/>
    </source>
</evidence>
<accession>I1C178</accession>
<dbReference type="EMBL" id="CH476736">
    <property type="protein sequence ID" value="EIE82208.1"/>
    <property type="molecule type" value="Genomic_DNA"/>
</dbReference>
<reference evidence="1 2" key="1">
    <citation type="journal article" date="2009" name="PLoS Genet.">
        <title>Genomic analysis of the basal lineage fungus Rhizopus oryzae reveals a whole-genome duplication.</title>
        <authorList>
            <person name="Ma L.-J."/>
            <person name="Ibrahim A.S."/>
            <person name="Skory C."/>
            <person name="Grabherr M.G."/>
            <person name="Burger G."/>
            <person name="Butler M."/>
            <person name="Elias M."/>
            <person name="Idnurm A."/>
            <person name="Lang B.F."/>
            <person name="Sone T."/>
            <person name="Abe A."/>
            <person name="Calvo S.E."/>
            <person name="Corrochano L.M."/>
            <person name="Engels R."/>
            <person name="Fu J."/>
            <person name="Hansberg W."/>
            <person name="Kim J.-M."/>
            <person name="Kodira C.D."/>
            <person name="Koehrsen M.J."/>
            <person name="Liu B."/>
            <person name="Miranda-Saavedra D."/>
            <person name="O'Leary S."/>
            <person name="Ortiz-Castellanos L."/>
            <person name="Poulter R."/>
            <person name="Rodriguez-Romero J."/>
            <person name="Ruiz-Herrera J."/>
            <person name="Shen Y.-Q."/>
            <person name="Zeng Q."/>
            <person name="Galagan J."/>
            <person name="Birren B.W."/>
            <person name="Cuomo C.A."/>
            <person name="Wickes B.L."/>
        </authorList>
    </citation>
    <scope>NUCLEOTIDE SEQUENCE [LARGE SCALE GENOMIC DNA]</scope>
    <source>
        <strain evidence="2">RA 99-880 / ATCC MYA-4621 / FGSC 9543 / NRRL 43880</strain>
    </source>
</reference>
<gene>
    <name evidence="1" type="ORF">RO3G_06913</name>
</gene>
<sequence length="88" mass="10085">MLPTSFQNSFVHTQALAYFELTILNQDSWFVSPIGLCIRHAFAHEKRAKFATLGKVYPHLFSLGYCCQGLQDKHKFLKTSNTSSSEHY</sequence>
<dbReference type="AlphaFoldDB" id="I1C178"/>
<proteinExistence type="predicted"/>
<protein>
    <submittedName>
        <fullName evidence="1">Uncharacterized protein</fullName>
    </submittedName>
</protein>
<dbReference type="InParanoid" id="I1C178"/>
<dbReference type="GeneID" id="93613884"/>
<dbReference type="RefSeq" id="XP_067517604.1">
    <property type="nucleotide sequence ID" value="XM_067661503.1"/>
</dbReference>